<protein>
    <recommendedName>
        <fullName evidence="4">Phage minor capsid protein 2</fullName>
    </recommendedName>
</protein>
<evidence type="ECO:0000313" key="3">
    <source>
        <dbReference type="Proteomes" id="UP000037387"/>
    </source>
</evidence>
<feature type="region of interest" description="Disordered" evidence="1">
    <location>
        <begin position="344"/>
        <end position="366"/>
    </location>
</feature>
<sequence length="366" mass="39582">MPIDPGFGERLARRVAELFAEAELAVLRRLASALARGVDEPTWATSRLTELEWVRAQIARDLASLDEQAAAAVGQVIGQAYTAGRALAVRDLDGLGLEVVMPPATLRAVEAIAAETADRVGPWAPRILRAAQDVYQRTVADASATVLLGTQTRREAAQQVLDRLTERGVGTFRDRSGRRWALESYVEMAVRTGAGKAAVDGHTTQLVAAGVDLVVVSDAPRECPLCRPWEGKVLSITGGVTGAVDVPSTTGDGTVSVRVAGTVDEARAAGFQHPNCRHTLSAYLPGATRVPAARSEQAGYEDQQRQRAIERGIRKWRLREAAALDDEAAARARAKVREWQGTMREHLAEHPALKRQTAREQVDRAR</sequence>
<proteinExistence type="predicted"/>
<evidence type="ECO:0000256" key="1">
    <source>
        <dbReference type="SAM" id="MobiDB-lite"/>
    </source>
</evidence>
<accession>A0A0M0F5E0</accession>
<gene>
    <name evidence="2" type="ORF">M768_13880</name>
</gene>
<dbReference type="PATRIC" id="fig|1350482.3.peg.3112"/>
<reference evidence="2 3" key="1">
    <citation type="journal article" date="2015" name="Sci. Rep.">
        <title>Functional and structural properties of a novel cellulosome-like multienzyme complex: efficient glycoside hydrolysis of water-insoluble 7-xylosyl-10-deacetylpaclitaxel.</title>
        <authorList>
            <person name="Dou T.Y."/>
            <person name="Luan H.W."/>
            <person name="Ge G.B."/>
            <person name="Dong M.M."/>
            <person name="Zou H.F."/>
            <person name="He Y.Q."/>
            <person name="Cui P."/>
            <person name="Wang J.Y."/>
            <person name="Hao D.C."/>
            <person name="Yang S.L."/>
            <person name="Yang L."/>
        </authorList>
    </citation>
    <scope>NUCLEOTIDE SEQUENCE [LARGE SCALE GENOMIC DNA]</scope>
    <source>
        <strain evidence="2 3">F16</strain>
    </source>
</reference>
<dbReference type="AlphaFoldDB" id="A0A0M0F5E0"/>
<name>A0A0M0F5E0_CELCE</name>
<dbReference type="Pfam" id="PF06152">
    <property type="entry name" value="Phage_min_cap2"/>
    <property type="match status" value="1"/>
</dbReference>
<dbReference type="EMBL" id="ATNL01000011">
    <property type="protein sequence ID" value="KON72592.1"/>
    <property type="molecule type" value="Genomic_DNA"/>
</dbReference>
<organism evidence="2 3">
    <name type="scientific">Cellulosimicrobium cellulans F16</name>
    <dbReference type="NCBI Taxonomy" id="1350482"/>
    <lineage>
        <taxon>Bacteria</taxon>
        <taxon>Bacillati</taxon>
        <taxon>Actinomycetota</taxon>
        <taxon>Actinomycetes</taxon>
        <taxon>Micrococcales</taxon>
        <taxon>Promicromonosporaceae</taxon>
        <taxon>Cellulosimicrobium</taxon>
    </lineage>
</organism>
<keyword evidence="3" id="KW-1185">Reference proteome</keyword>
<dbReference type="RefSeq" id="WP_053371109.1">
    <property type="nucleotide sequence ID" value="NZ_KQ435292.1"/>
</dbReference>
<dbReference type="Proteomes" id="UP000037387">
    <property type="component" value="Unassembled WGS sequence"/>
</dbReference>
<evidence type="ECO:0008006" key="4">
    <source>
        <dbReference type="Google" id="ProtNLM"/>
    </source>
</evidence>
<dbReference type="GO" id="GO:0005198">
    <property type="term" value="F:structural molecule activity"/>
    <property type="evidence" value="ECO:0007669"/>
    <property type="project" value="InterPro"/>
</dbReference>
<evidence type="ECO:0000313" key="2">
    <source>
        <dbReference type="EMBL" id="KON72592.1"/>
    </source>
</evidence>
<comment type="caution">
    <text evidence="2">The sequence shown here is derived from an EMBL/GenBank/DDBJ whole genome shotgun (WGS) entry which is preliminary data.</text>
</comment>
<dbReference type="InterPro" id="IPR009319">
    <property type="entry name" value="Phage_A118_VSP1"/>
</dbReference>